<dbReference type="Pfam" id="PF06283">
    <property type="entry name" value="ThuA"/>
    <property type="match status" value="1"/>
</dbReference>
<evidence type="ECO:0000313" key="4">
    <source>
        <dbReference type="Proteomes" id="UP000813444"/>
    </source>
</evidence>
<dbReference type="InterPro" id="IPR029062">
    <property type="entry name" value="Class_I_gatase-like"/>
</dbReference>
<dbReference type="AlphaFoldDB" id="A0A8K0SGU7"/>
<proteinExistence type="predicted"/>
<dbReference type="EMBL" id="JAGPNK010000018">
    <property type="protein sequence ID" value="KAH7305520.1"/>
    <property type="molecule type" value="Genomic_DNA"/>
</dbReference>
<dbReference type="Proteomes" id="UP000813444">
    <property type="component" value="Unassembled WGS sequence"/>
</dbReference>
<gene>
    <name evidence="3" type="ORF">B0I35DRAFT_413908</name>
</gene>
<dbReference type="InterPro" id="IPR001202">
    <property type="entry name" value="WW_dom"/>
</dbReference>
<name>A0A8K0SGU7_9HYPO</name>
<evidence type="ECO:0000256" key="1">
    <source>
        <dbReference type="SAM" id="SignalP"/>
    </source>
</evidence>
<dbReference type="Gene3D" id="3.40.50.880">
    <property type="match status" value="1"/>
</dbReference>
<reference evidence="3" key="1">
    <citation type="journal article" date="2021" name="Nat. Commun.">
        <title>Genetic determinants of endophytism in the Arabidopsis root mycobiome.</title>
        <authorList>
            <person name="Mesny F."/>
            <person name="Miyauchi S."/>
            <person name="Thiergart T."/>
            <person name="Pickel B."/>
            <person name="Atanasova L."/>
            <person name="Karlsson M."/>
            <person name="Huettel B."/>
            <person name="Barry K.W."/>
            <person name="Haridas S."/>
            <person name="Chen C."/>
            <person name="Bauer D."/>
            <person name="Andreopoulos W."/>
            <person name="Pangilinan J."/>
            <person name="LaButti K."/>
            <person name="Riley R."/>
            <person name="Lipzen A."/>
            <person name="Clum A."/>
            <person name="Drula E."/>
            <person name="Henrissat B."/>
            <person name="Kohler A."/>
            <person name="Grigoriev I.V."/>
            <person name="Martin F.M."/>
            <person name="Hacquard S."/>
        </authorList>
    </citation>
    <scope>NUCLEOTIDE SEQUENCE</scope>
    <source>
        <strain evidence="3">MPI-CAGE-CH-0235</strain>
    </source>
</reference>
<evidence type="ECO:0000313" key="3">
    <source>
        <dbReference type="EMBL" id="KAH7305520.1"/>
    </source>
</evidence>
<dbReference type="PANTHER" id="PTHR40469">
    <property type="entry name" value="SECRETED GLYCOSYL HYDROLASE"/>
    <property type="match status" value="1"/>
</dbReference>
<protein>
    <submittedName>
        <fullName evidence="3">Secreted glycosyl hydrolase</fullName>
    </submittedName>
</protein>
<keyword evidence="3" id="KW-0378">Hydrolase</keyword>
<keyword evidence="1" id="KW-0732">Signal</keyword>
<feature type="chain" id="PRO_5035432460" evidence="1">
    <location>
        <begin position="23"/>
        <end position="273"/>
    </location>
</feature>
<dbReference type="OrthoDB" id="3482285at2759"/>
<dbReference type="GO" id="GO:0016787">
    <property type="term" value="F:hydrolase activity"/>
    <property type="evidence" value="ECO:0007669"/>
    <property type="project" value="UniProtKB-KW"/>
</dbReference>
<dbReference type="InterPro" id="IPR029010">
    <property type="entry name" value="ThuA-like"/>
</dbReference>
<feature type="signal peptide" evidence="1">
    <location>
        <begin position="1"/>
        <end position="22"/>
    </location>
</feature>
<feature type="domain" description="WW" evidence="2">
    <location>
        <begin position="230"/>
        <end position="255"/>
    </location>
</feature>
<organism evidence="3 4">
    <name type="scientific">Stachybotrys elegans</name>
    <dbReference type="NCBI Taxonomy" id="80388"/>
    <lineage>
        <taxon>Eukaryota</taxon>
        <taxon>Fungi</taxon>
        <taxon>Dikarya</taxon>
        <taxon>Ascomycota</taxon>
        <taxon>Pezizomycotina</taxon>
        <taxon>Sordariomycetes</taxon>
        <taxon>Hypocreomycetidae</taxon>
        <taxon>Hypocreales</taxon>
        <taxon>Stachybotryaceae</taxon>
        <taxon>Stachybotrys</taxon>
    </lineage>
</organism>
<dbReference type="PROSITE" id="PS01159">
    <property type="entry name" value="WW_DOMAIN_1"/>
    <property type="match status" value="1"/>
</dbReference>
<evidence type="ECO:0000259" key="2">
    <source>
        <dbReference type="PROSITE" id="PS01159"/>
    </source>
</evidence>
<accession>A0A8K0SGU7</accession>
<keyword evidence="4" id="KW-1185">Reference proteome</keyword>
<dbReference type="SUPFAM" id="SSF52317">
    <property type="entry name" value="Class I glutamine amidotransferase-like"/>
    <property type="match status" value="1"/>
</dbReference>
<dbReference type="PANTHER" id="PTHR40469:SF2">
    <property type="entry name" value="GALACTOSE-BINDING DOMAIN-LIKE SUPERFAMILY PROTEIN"/>
    <property type="match status" value="1"/>
</dbReference>
<sequence length="273" mass="29877">MSLARALSATLAFISALGVASAQGDTPSLLIFSKTEGYRHDSIPDGINLVTSIANDKGWSVAASEDSSIFTQGLSNFTTLVFVSTTGNFLSADESAALEDFLLNGGSWLGIHAAADFGNDMPDWFSGLVGGQFLSHPCGTSEACSNAQRERYPPGGNVRPDDLLIQTHDHPSTSNLPSTHNRVDEWYSFKTNVADFPDNYTILTTLAETYIDEITLFPEREHMEPHPISWFSVYKGRARAFYTGQGHTVETYYEPYFIDHITGALEWVTGEAD</sequence>
<comment type="caution">
    <text evidence="3">The sequence shown here is derived from an EMBL/GenBank/DDBJ whole genome shotgun (WGS) entry which is preliminary data.</text>
</comment>